<feature type="region of interest" description="Disordered" evidence="1">
    <location>
        <begin position="791"/>
        <end position="838"/>
    </location>
</feature>
<evidence type="ECO:0000259" key="2">
    <source>
        <dbReference type="PROSITE" id="PS00028"/>
    </source>
</evidence>
<gene>
    <name evidence="3" type="ORF">B0H66DRAFT_229845</name>
</gene>
<dbReference type="InterPro" id="IPR013087">
    <property type="entry name" value="Znf_C2H2_type"/>
</dbReference>
<keyword evidence="4" id="KW-1185">Reference proteome</keyword>
<evidence type="ECO:0000256" key="1">
    <source>
        <dbReference type="SAM" id="MobiDB-lite"/>
    </source>
</evidence>
<reference evidence="3" key="1">
    <citation type="journal article" date="2023" name="Mol. Phylogenet. Evol.">
        <title>Genome-scale phylogeny and comparative genomics of the fungal order Sordariales.</title>
        <authorList>
            <person name="Hensen N."/>
            <person name="Bonometti L."/>
            <person name="Westerberg I."/>
            <person name="Brannstrom I.O."/>
            <person name="Guillou S."/>
            <person name="Cros-Aarteil S."/>
            <person name="Calhoun S."/>
            <person name="Haridas S."/>
            <person name="Kuo A."/>
            <person name="Mondo S."/>
            <person name="Pangilinan J."/>
            <person name="Riley R."/>
            <person name="LaButti K."/>
            <person name="Andreopoulos B."/>
            <person name="Lipzen A."/>
            <person name="Chen C."/>
            <person name="Yan M."/>
            <person name="Daum C."/>
            <person name="Ng V."/>
            <person name="Clum A."/>
            <person name="Steindorff A."/>
            <person name="Ohm R.A."/>
            <person name="Martin F."/>
            <person name="Silar P."/>
            <person name="Natvig D.O."/>
            <person name="Lalanne C."/>
            <person name="Gautier V."/>
            <person name="Ament-Velasquez S.L."/>
            <person name="Kruys A."/>
            <person name="Hutchinson M.I."/>
            <person name="Powell A.J."/>
            <person name="Barry K."/>
            <person name="Miller A.N."/>
            <person name="Grigoriev I.V."/>
            <person name="Debuchy R."/>
            <person name="Gladieux P."/>
            <person name="Hiltunen Thoren M."/>
            <person name="Johannesson H."/>
        </authorList>
    </citation>
    <scope>NUCLEOTIDE SEQUENCE</scope>
    <source>
        <strain evidence="3">CBS 118394</strain>
    </source>
</reference>
<sequence>MTVEDRLKCPLIKCAQQFQDHESMLKHLACCRHLPSGEYLCYNHMKVERFDDVKCKRCLGHPSKRRKMMSLAKNFFHSLGHKSKKGHAHAFGGLDIDSVSLIAPPSYDSLGIAPINVNGDNPSELSSTEILEIDSVEVTNACTTAAVTAPGGVIDPQALLFPILPELDSTGLSNDFMQWQPTSLAHAPLYQTDIAEDSASPHPGPKPALQLNTYGLHGRRHAPRPAPRPEPPRSKGLSPSSSVRSTASTDTTASTASNATATSNVSSLISPASNWSGVWSMASGINTNLTTPIEGILADDAFAEAMGSFDEPCPSYLHDFYSELPAELPADFTSTKVSDNLAADSLLCLDVPPSANVSYAANIVMTEESTDLIDLDEPKVDQVSVCCSEVKSMIGSAWDALQEHIVSSMVKIQHVADNPLASQLRSMSTKTIAKAGLQTLRALLNGGQPSSATDMLCFVHLIYAFSLVVHEKGASHRAKELFLQSLSYTNSLPPNDRDSYTRLAYAIWQPPGITQADITRYFALSPSSSNSLGRSSSSSKGKSPQSASCEFGLRGNDSLLLAARNFLDDLESSLVLGPIPDSVELQTCKLFSRHLQDNPSASVHQAFAITATYVLSELINVYFDTVGLQDEVNKVIQRVKNGEISSVRRVEIELLHAGKECIPARRFFNDFVPQVRDMCDPIYEQHDAGTSRRNDYHGLGITLLETVFPEFDSSPAGSDHLLDDDELDDSSFEQYFDKLNSGGDGLDATTMSFVGMGDSDFDHYLGGGASHNLSEITTTAGLQVPIVTMTPPESTKASSQISSPATTDDQKTMTVQSSDTATTTDQSAGSGGGGGDGQHKIGAVGSQCCEICGYRPKGDPQWFKGSMAKHKKMQHSTAPPRIYKCPYPGCSSQYKNRPDNLRQHQIEKNHWAPGEEGETHRRPSKRKKIQVEQEEE</sequence>
<feature type="compositionally biased region" description="Basic and acidic residues" evidence="1">
    <location>
        <begin position="896"/>
        <end position="910"/>
    </location>
</feature>
<feature type="region of interest" description="Disordered" evidence="1">
    <location>
        <begin position="894"/>
        <end position="936"/>
    </location>
</feature>
<dbReference type="SMART" id="SM00355">
    <property type="entry name" value="ZnF_C2H2"/>
    <property type="match status" value="2"/>
</dbReference>
<organism evidence="3 4">
    <name type="scientific">Apodospora peruviana</name>
    <dbReference type="NCBI Taxonomy" id="516989"/>
    <lineage>
        <taxon>Eukaryota</taxon>
        <taxon>Fungi</taxon>
        <taxon>Dikarya</taxon>
        <taxon>Ascomycota</taxon>
        <taxon>Pezizomycotina</taxon>
        <taxon>Sordariomycetes</taxon>
        <taxon>Sordariomycetidae</taxon>
        <taxon>Sordariales</taxon>
        <taxon>Lasiosphaeriaceae</taxon>
        <taxon>Apodospora</taxon>
    </lineage>
</organism>
<dbReference type="EMBL" id="JAUEDM010000004">
    <property type="protein sequence ID" value="KAK3318268.1"/>
    <property type="molecule type" value="Genomic_DNA"/>
</dbReference>
<feature type="region of interest" description="Disordered" evidence="1">
    <location>
        <begin position="529"/>
        <end position="548"/>
    </location>
</feature>
<name>A0AAE0I457_9PEZI</name>
<proteinExistence type="predicted"/>
<feature type="compositionally biased region" description="Low complexity" evidence="1">
    <location>
        <begin position="816"/>
        <end position="828"/>
    </location>
</feature>
<reference evidence="3" key="2">
    <citation type="submission" date="2023-06" db="EMBL/GenBank/DDBJ databases">
        <authorList>
            <consortium name="Lawrence Berkeley National Laboratory"/>
            <person name="Haridas S."/>
            <person name="Hensen N."/>
            <person name="Bonometti L."/>
            <person name="Westerberg I."/>
            <person name="Brannstrom I.O."/>
            <person name="Guillou S."/>
            <person name="Cros-Aarteil S."/>
            <person name="Calhoun S."/>
            <person name="Kuo A."/>
            <person name="Mondo S."/>
            <person name="Pangilinan J."/>
            <person name="Riley R."/>
            <person name="Labutti K."/>
            <person name="Andreopoulos B."/>
            <person name="Lipzen A."/>
            <person name="Chen C."/>
            <person name="Yanf M."/>
            <person name="Daum C."/>
            <person name="Ng V."/>
            <person name="Clum A."/>
            <person name="Steindorff A."/>
            <person name="Ohm R."/>
            <person name="Martin F."/>
            <person name="Silar P."/>
            <person name="Natvig D."/>
            <person name="Lalanne C."/>
            <person name="Gautier V."/>
            <person name="Ament-Velasquez S.L."/>
            <person name="Kruys A."/>
            <person name="Hutchinson M.I."/>
            <person name="Powell A.J."/>
            <person name="Barry K."/>
            <person name="Miller A.N."/>
            <person name="Grigoriev I.V."/>
            <person name="Debuchy R."/>
            <person name="Gladieux P."/>
            <person name="Thoren M.H."/>
            <person name="Johannesson H."/>
        </authorList>
    </citation>
    <scope>NUCLEOTIDE SEQUENCE</scope>
    <source>
        <strain evidence="3">CBS 118394</strain>
    </source>
</reference>
<evidence type="ECO:0000313" key="3">
    <source>
        <dbReference type="EMBL" id="KAK3318268.1"/>
    </source>
</evidence>
<evidence type="ECO:0000313" key="4">
    <source>
        <dbReference type="Proteomes" id="UP001283341"/>
    </source>
</evidence>
<protein>
    <recommendedName>
        <fullName evidence="2">C2H2-type domain-containing protein</fullName>
    </recommendedName>
</protein>
<feature type="compositionally biased region" description="Low complexity" evidence="1">
    <location>
        <begin position="238"/>
        <end position="263"/>
    </location>
</feature>
<dbReference type="PROSITE" id="PS00028">
    <property type="entry name" value="ZINC_FINGER_C2H2_1"/>
    <property type="match status" value="1"/>
</dbReference>
<feature type="region of interest" description="Disordered" evidence="1">
    <location>
        <begin position="217"/>
        <end position="263"/>
    </location>
</feature>
<feature type="compositionally biased region" description="Polar residues" evidence="1">
    <location>
        <begin position="791"/>
        <end position="815"/>
    </location>
</feature>
<accession>A0AAE0I457</accession>
<dbReference type="AlphaFoldDB" id="A0AAE0I457"/>
<dbReference type="Proteomes" id="UP001283341">
    <property type="component" value="Unassembled WGS sequence"/>
</dbReference>
<comment type="caution">
    <text evidence="3">The sequence shown here is derived from an EMBL/GenBank/DDBJ whole genome shotgun (WGS) entry which is preliminary data.</text>
</comment>
<feature type="domain" description="C2H2-type" evidence="2">
    <location>
        <begin position="9"/>
        <end position="33"/>
    </location>
</feature>